<proteinExistence type="evidence at transcript level"/>
<organism evidence="1">
    <name type="scientific">Lotus japonicus</name>
    <name type="common">Lotus corniculatus var. japonicus</name>
    <dbReference type="NCBI Taxonomy" id="34305"/>
    <lineage>
        <taxon>Eukaryota</taxon>
        <taxon>Viridiplantae</taxon>
        <taxon>Streptophyta</taxon>
        <taxon>Embryophyta</taxon>
        <taxon>Tracheophyta</taxon>
        <taxon>Spermatophyta</taxon>
        <taxon>Magnoliopsida</taxon>
        <taxon>eudicotyledons</taxon>
        <taxon>Gunneridae</taxon>
        <taxon>Pentapetalae</taxon>
        <taxon>rosids</taxon>
        <taxon>fabids</taxon>
        <taxon>Fabales</taxon>
        <taxon>Fabaceae</taxon>
        <taxon>Papilionoideae</taxon>
        <taxon>50 kb inversion clade</taxon>
        <taxon>NPAAA clade</taxon>
        <taxon>Hologalegina</taxon>
        <taxon>robinioid clade</taxon>
        <taxon>Loteae</taxon>
        <taxon>Lotus</taxon>
    </lineage>
</organism>
<dbReference type="EMBL" id="BT134573">
    <property type="protein sequence ID" value="AFK34368.1"/>
    <property type="molecule type" value="mRNA"/>
</dbReference>
<sequence length="38" mass="4500">MFSVYEANGVLVKLCSLQINFEIFAIIIRYNHICVFQY</sequence>
<reference evidence="1" key="1">
    <citation type="submission" date="2012-05" db="EMBL/GenBank/DDBJ databases">
        <authorList>
            <person name="Krishnakumar V."/>
            <person name="Cheung F."/>
            <person name="Xiao Y."/>
            <person name="Chan A."/>
            <person name="Moskal W.A."/>
            <person name="Town C.D."/>
        </authorList>
    </citation>
    <scope>NUCLEOTIDE SEQUENCE</scope>
</reference>
<evidence type="ECO:0000313" key="1">
    <source>
        <dbReference type="EMBL" id="AFK34368.1"/>
    </source>
</evidence>
<name>I3S276_LOTJA</name>
<accession>I3S276</accession>
<dbReference type="AlphaFoldDB" id="I3S276"/>
<protein>
    <submittedName>
        <fullName evidence="1">Uncharacterized protein</fullName>
    </submittedName>
</protein>